<protein>
    <submittedName>
        <fullName evidence="1">Uncharacterized protein</fullName>
    </submittedName>
</protein>
<sequence>MPNRFWKDTPQIPTAPKGIGNTIQQNTAANNPDIFCESQGKGYRLPSVHEYETDAINTTNPGYPRSPQSPGHWSAYINNDVKDTRKTNIATRSVSGAISNEWGDLTKYNGWNDTAGLTPNYWTTETSHYQGYNYGNNIWDIGYGRIYFNVQSMIGYGTRGTRYNLYTNPFDIPTPNATDLGLVACIRDLVPTPATPVPGKS</sequence>
<organism evidence="1 2">
    <name type="scientific">Thorsellia anophelis DSM 18579</name>
    <dbReference type="NCBI Taxonomy" id="1123402"/>
    <lineage>
        <taxon>Bacteria</taxon>
        <taxon>Pseudomonadati</taxon>
        <taxon>Pseudomonadota</taxon>
        <taxon>Gammaproteobacteria</taxon>
        <taxon>Enterobacterales</taxon>
        <taxon>Thorselliaceae</taxon>
        <taxon>Thorsellia</taxon>
    </lineage>
</organism>
<dbReference type="Proteomes" id="UP000242642">
    <property type="component" value="Unassembled WGS sequence"/>
</dbReference>
<accession>A0A1I0C7T6</accession>
<proteinExistence type="predicted"/>
<dbReference type="OrthoDB" id="7065811at2"/>
<keyword evidence="2" id="KW-1185">Reference proteome</keyword>
<dbReference type="RefSeq" id="WP_093319259.1">
    <property type="nucleotide sequence ID" value="NZ_FOHV01000010.1"/>
</dbReference>
<name>A0A1I0C7T6_9GAMM</name>
<evidence type="ECO:0000313" key="2">
    <source>
        <dbReference type="Proteomes" id="UP000242642"/>
    </source>
</evidence>
<evidence type="ECO:0000313" key="1">
    <source>
        <dbReference type="EMBL" id="SET15526.1"/>
    </source>
</evidence>
<reference evidence="2" key="1">
    <citation type="submission" date="2016-10" db="EMBL/GenBank/DDBJ databases">
        <authorList>
            <person name="Varghese N."/>
            <person name="Submissions S."/>
        </authorList>
    </citation>
    <scope>NUCLEOTIDE SEQUENCE [LARGE SCALE GENOMIC DNA]</scope>
    <source>
        <strain evidence="2">DSM 18579</strain>
    </source>
</reference>
<gene>
    <name evidence="1" type="ORF">SAMN02583745_01506</name>
</gene>
<dbReference type="AlphaFoldDB" id="A0A1I0C7T6"/>
<dbReference type="EMBL" id="FOHV01000010">
    <property type="protein sequence ID" value="SET15526.1"/>
    <property type="molecule type" value="Genomic_DNA"/>
</dbReference>